<accession>A0A1G8DXH5</accession>
<proteinExistence type="inferred from homology"/>
<keyword evidence="2" id="KW-0560">Oxidoreductase</keyword>
<dbReference type="STRING" id="89065.SAMN05216605_107172"/>
<dbReference type="RefSeq" id="WP_074753331.1">
    <property type="nucleotide sequence ID" value="NZ_FNCO01000007.1"/>
</dbReference>
<dbReference type="AlphaFoldDB" id="A0A1G8DXH5"/>
<dbReference type="Pfam" id="PF00106">
    <property type="entry name" value="adh_short"/>
    <property type="match status" value="1"/>
</dbReference>
<dbReference type="PROSITE" id="PS00061">
    <property type="entry name" value="ADH_SHORT"/>
    <property type="match status" value="1"/>
</dbReference>
<dbReference type="InterPro" id="IPR036291">
    <property type="entry name" value="NAD(P)-bd_dom_sf"/>
</dbReference>
<dbReference type="Proteomes" id="UP000182894">
    <property type="component" value="Unassembled WGS sequence"/>
</dbReference>
<dbReference type="InterPro" id="IPR020904">
    <property type="entry name" value="Sc_DH/Rdtase_CS"/>
</dbReference>
<organism evidence="3 4">
    <name type="scientific">Pseudomonas abietaniphila</name>
    <dbReference type="NCBI Taxonomy" id="89065"/>
    <lineage>
        <taxon>Bacteria</taxon>
        <taxon>Pseudomonadati</taxon>
        <taxon>Pseudomonadota</taxon>
        <taxon>Gammaproteobacteria</taxon>
        <taxon>Pseudomonadales</taxon>
        <taxon>Pseudomonadaceae</taxon>
        <taxon>Pseudomonas</taxon>
    </lineage>
</organism>
<evidence type="ECO:0000313" key="4">
    <source>
        <dbReference type="Proteomes" id="UP000182894"/>
    </source>
</evidence>
<dbReference type="NCBIfam" id="NF005489">
    <property type="entry name" value="PRK07102.1"/>
    <property type="match status" value="1"/>
</dbReference>
<evidence type="ECO:0000256" key="1">
    <source>
        <dbReference type="ARBA" id="ARBA00006484"/>
    </source>
</evidence>
<dbReference type="EMBL" id="FNCO01000007">
    <property type="protein sequence ID" value="SDH62129.1"/>
    <property type="molecule type" value="Genomic_DNA"/>
</dbReference>
<dbReference type="GO" id="GO:0016491">
    <property type="term" value="F:oxidoreductase activity"/>
    <property type="evidence" value="ECO:0007669"/>
    <property type="project" value="UniProtKB-KW"/>
</dbReference>
<protein>
    <recommendedName>
        <fullName evidence="5">Short-chain dehydrogenase</fullName>
    </recommendedName>
</protein>
<dbReference type="GO" id="GO:0016020">
    <property type="term" value="C:membrane"/>
    <property type="evidence" value="ECO:0007669"/>
    <property type="project" value="TreeGrafter"/>
</dbReference>
<dbReference type="PRINTS" id="PR00081">
    <property type="entry name" value="GDHRDH"/>
</dbReference>
<dbReference type="PROSITE" id="PS51257">
    <property type="entry name" value="PROKAR_LIPOPROTEIN"/>
    <property type="match status" value="1"/>
</dbReference>
<evidence type="ECO:0000313" key="3">
    <source>
        <dbReference type="EMBL" id="SDH62129.1"/>
    </source>
</evidence>
<dbReference type="PANTHER" id="PTHR44196:SF1">
    <property type="entry name" value="DEHYDROGENASE_REDUCTASE SDR FAMILY MEMBER 7B"/>
    <property type="match status" value="1"/>
</dbReference>
<evidence type="ECO:0000256" key="2">
    <source>
        <dbReference type="ARBA" id="ARBA00023002"/>
    </source>
</evidence>
<evidence type="ECO:0008006" key="5">
    <source>
        <dbReference type="Google" id="ProtNLM"/>
    </source>
</evidence>
<gene>
    <name evidence="3" type="ORF">SAMN05216605_107172</name>
</gene>
<dbReference type="Gene3D" id="3.40.50.720">
    <property type="entry name" value="NAD(P)-binding Rossmann-like Domain"/>
    <property type="match status" value="1"/>
</dbReference>
<dbReference type="InterPro" id="IPR002347">
    <property type="entry name" value="SDR_fam"/>
</dbReference>
<comment type="similarity">
    <text evidence="1">Belongs to the short-chain dehydrogenases/reductases (SDR) family.</text>
</comment>
<keyword evidence="4" id="KW-1185">Reference proteome</keyword>
<sequence>MKNASKKVLIIGATSAIASACARLWASEGSDFFLVARNVDKLQQTAADLKSRGAKNVTLHEMDANDIDAHPLMLGRCLTALGQIDIALIAHGTLPDQKACERDVNLALREFANNCTSVIALLTCLAMQFETQRCGSLAIISSVAADRGRPSNYLYGSAKAAVSTYCEGLQARLFKVGVHVTTIKPGFVDTPMTQGLSLPAALLAQPAQVAQRIVKGIANKVPTLYAPGFWGVIMLVIRSIPQPVFKRLNL</sequence>
<dbReference type="PANTHER" id="PTHR44196">
    <property type="entry name" value="DEHYDROGENASE/REDUCTASE SDR FAMILY MEMBER 7B"/>
    <property type="match status" value="1"/>
</dbReference>
<reference evidence="4" key="1">
    <citation type="submission" date="2016-10" db="EMBL/GenBank/DDBJ databases">
        <authorList>
            <person name="Varghese N."/>
            <person name="Submissions S."/>
        </authorList>
    </citation>
    <scope>NUCLEOTIDE SEQUENCE [LARGE SCALE GENOMIC DNA]</scope>
    <source>
        <strain evidence="4">ATCC 700689</strain>
    </source>
</reference>
<dbReference type="SUPFAM" id="SSF51735">
    <property type="entry name" value="NAD(P)-binding Rossmann-fold domains"/>
    <property type="match status" value="1"/>
</dbReference>
<name>A0A1G8DXH5_9PSED</name>
<dbReference type="OrthoDB" id="335726at2"/>